<keyword evidence="12" id="KW-1185">Reference proteome</keyword>
<evidence type="ECO:0000256" key="1">
    <source>
        <dbReference type="ARBA" id="ARBA00012552"/>
    </source>
</evidence>
<dbReference type="EMBL" id="JADGIZ020000056">
    <property type="protein sequence ID" value="KAL2912883.1"/>
    <property type="molecule type" value="Genomic_DNA"/>
</dbReference>
<dbReference type="Gene3D" id="3.40.50.300">
    <property type="entry name" value="P-loop containing nucleotide triphosphate hydrolases"/>
    <property type="match status" value="2"/>
</dbReference>
<dbReference type="InterPro" id="IPR011545">
    <property type="entry name" value="DEAD/DEAH_box_helicase_dom"/>
</dbReference>
<feature type="region of interest" description="Disordered" evidence="8">
    <location>
        <begin position="1"/>
        <end position="63"/>
    </location>
</feature>
<evidence type="ECO:0000259" key="10">
    <source>
        <dbReference type="PROSITE" id="PS51194"/>
    </source>
</evidence>
<dbReference type="PANTHER" id="PTHR47959">
    <property type="entry name" value="ATP-DEPENDENT RNA HELICASE RHLE-RELATED"/>
    <property type="match status" value="1"/>
</dbReference>
<dbReference type="EC" id="3.6.4.13" evidence="1"/>
<feature type="compositionally biased region" description="Acidic residues" evidence="8">
    <location>
        <begin position="31"/>
        <end position="40"/>
    </location>
</feature>
<dbReference type="Proteomes" id="UP001527925">
    <property type="component" value="Unassembled WGS sequence"/>
</dbReference>
<keyword evidence="3" id="KW-0378">Hydrolase</keyword>
<dbReference type="PROSITE" id="PS51194">
    <property type="entry name" value="HELICASE_CTER"/>
    <property type="match status" value="1"/>
</dbReference>
<comment type="caution">
    <text evidence="11">The sequence shown here is derived from an EMBL/GenBank/DDBJ whole genome shotgun (WGS) entry which is preliminary data.</text>
</comment>
<evidence type="ECO:0000313" key="11">
    <source>
        <dbReference type="EMBL" id="KAL2912883.1"/>
    </source>
</evidence>
<dbReference type="Pfam" id="PF00271">
    <property type="entry name" value="Helicase_C"/>
    <property type="match status" value="1"/>
</dbReference>
<keyword evidence="2" id="KW-0547">Nucleotide-binding</keyword>
<dbReference type="InterPro" id="IPR014001">
    <property type="entry name" value="Helicase_ATP-bd"/>
</dbReference>
<dbReference type="SMART" id="SM00487">
    <property type="entry name" value="DEXDc"/>
    <property type="match status" value="1"/>
</dbReference>
<dbReference type="InterPro" id="IPR001650">
    <property type="entry name" value="Helicase_C-like"/>
</dbReference>
<keyword evidence="4" id="KW-0347">Helicase</keyword>
<reference evidence="11 12" key="1">
    <citation type="submission" date="2023-09" db="EMBL/GenBank/DDBJ databases">
        <title>Pangenome analysis of Batrachochytrium dendrobatidis and related Chytrids.</title>
        <authorList>
            <person name="Yacoub M.N."/>
            <person name="Stajich J.E."/>
            <person name="James T.Y."/>
        </authorList>
    </citation>
    <scope>NUCLEOTIDE SEQUENCE [LARGE SCALE GENOMIC DNA]</scope>
    <source>
        <strain evidence="11 12">JEL0888</strain>
    </source>
</reference>
<evidence type="ECO:0000256" key="4">
    <source>
        <dbReference type="ARBA" id="ARBA00022806"/>
    </source>
</evidence>
<dbReference type="InterPro" id="IPR050079">
    <property type="entry name" value="DEAD_box_RNA_helicase"/>
</dbReference>
<dbReference type="InterPro" id="IPR027417">
    <property type="entry name" value="P-loop_NTPase"/>
</dbReference>
<evidence type="ECO:0000256" key="6">
    <source>
        <dbReference type="ARBA" id="ARBA00022884"/>
    </source>
</evidence>
<dbReference type="SUPFAM" id="SSF52540">
    <property type="entry name" value="P-loop containing nucleoside triphosphate hydrolases"/>
    <property type="match status" value="1"/>
</dbReference>
<evidence type="ECO:0000259" key="9">
    <source>
        <dbReference type="PROSITE" id="PS51192"/>
    </source>
</evidence>
<proteinExistence type="predicted"/>
<name>A0ABR4N030_9FUNG</name>
<evidence type="ECO:0000256" key="3">
    <source>
        <dbReference type="ARBA" id="ARBA00022801"/>
    </source>
</evidence>
<protein>
    <recommendedName>
        <fullName evidence="1">RNA helicase</fullName>
        <ecNumber evidence="1">3.6.4.13</ecNumber>
    </recommendedName>
</protein>
<evidence type="ECO:0000256" key="5">
    <source>
        <dbReference type="ARBA" id="ARBA00022840"/>
    </source>
</evidence>
<evidence type="ECO:0000256" key="8">
    <source>
        <dbReference type="SAM" id="MobiDB-lite"/>
    </source>
</evidence>
<keyword evidence="5" id="KW-0067">ATP-binding</keyword>
<accession>A0ABR4N030</accession>
<gene>
    <name evidence="11" type="ORF">HK105_207664</name>
</gene>
<sequence>MAVLPRHTPAALAAPSRLARWTSTEAKAGQEDTDEPDAADEAAQASKKKRNTTGELLPAPRIDDFPPSLHPDLVAGLRAMGIQTATEIQKRAFLSVHEGNHTIITAETGSGKTLAYLVPIIDRLLKIRERTPHNKHSQSPRVLVLAPSRHLQLQIMHVLQALTQSGEKRLPLTCTVLPPPPGLPPALTANPDIAISSPAAVLEHFKKPRDFRSLVERTEVVVMDEADWLITDGTGSDALELFRAAGRKRPETHPLQVVCASATLAPVKTKNSRVPRAVILKALRKVWLASTDALHATSDRVRERFVYMLDLAADDRAGEIDAKSRELHNLVVAAARTDSTASDKWIVFCGAPSRADAAHTELSKRLADSAKAAPFMRNVRLLLLHGDMERQERTHSILEFAEMPTAARDDGDPGSISILIATDLVSRGVDFKDVTHAVHFDFPSDASDYLHRVGRIARSQTASGESVGFVTERQEELARLIEEASCGIDGVKSIRLLNHNSFAEAMERGSTSKAFGDGGSDESFGIESQPRAGKKFPLTGIISRKRSFSK</sequence>
<dbReference type="CDD" id="cd18787">
    <property type="entry name" value="SF2_C_DEAD"/>
    <property type="match status" value="1"/>
</dbReference>
<evidence type="ECO:0000256" key="2">
    <source>
        <dbReference type="ARBA" id="ARBA00022741"/>
    </source>
</evidence>
<dbReference type="PANTHER" id="PTHR47959:SF1">
    <property type="entry name" value="ATP-DEPENDENT RNA HELICASE DBPA"/>
    <property type="match status" value="1"/>
</dbReference>
<comment type="catalytic activity">
    <reaction evidence="7">
        <text>ATP + H2O = ADP + phosphate + H(+)</text>
        <dbReference type="Rhea" id="RHEA:13065"/>
        <dbReference type="ChEBI" id="CHEBI:15377"/>
        <dbReference type="ChEBI" id="CHEBI:15378"/>
        <dbReference type="ChEBI" id="CHEBI:30616"/>
        <dbReference type="ChEBI" id="CHEBI:43474"/>
        <dbReference type="ChEBI" id="CHEBI:456216"/>
        <dbReference type="EC" id="3.6.4.13"/>
    </reaction>
</comment>
<dbReference type="SMART" id="SM00490">
    <property type="entry name" value="HELICc"/>
    <property type="match status" value="1"/>
</dbReference>
<dbReference type="PROSITE" id="PS51192">
    <property type="entry name" value="HELICASE_ATP_BIND_1"/>
    <property type="match status" value="1"/>
</dbReference>
<keyword evidence="6" id="KW-0694">RNA-binding</keyword>
<evidence type="ECO:0000313" key="12">
    <source>
        <dbReference type="Proteomes" id="UP001527925"/>
    </source>
</evidence>
<feature type="domain" description="Helicase C-terminal" evidence="10">
    <location>
        <begin position="326"/>
        <end position="510"/>
    </location>
</feature>
<organism evidence="11 12">
    <name type="scientific">Polyrhizophydium stewartii</name>
    <dbReference type="NCBI Taxonomy" id="2732419"/>
    <lineage>
        <taxon>Eukaryota</taxon>
        <taxon>Fungi</taxon>
        <taxon>Fungi incertae sedis</taxon>
        <taxon>Chytridiomycota</taxon>
        <taxon>Chytridiomycota incertae sedis</taxon>
        <taxon>Chytridiomycetes</taxon>
        <taxon>Rhizophydiales</taxon>
        <taxon>Rhizophydiales incertae sedis</taxon>
        <taxon>Polyrhizophydium</taxon>
    </lineage>
</organism>
<dbReference type="Pfam" id="PF00270">
    <property type="entry name" value="DEAD"/>
    <property type="match status" value="1"/>
</dbReference>
<feature type="compositionally biased region" description="Low complexity" evidence="8">
    <location>
        <begin position="9"/>
        <end position="20"/>
    </location>
</feature>
<feature type="region of interest" description="Disordered" evidence="8">
    <location>
        <begin position="510"/>
        <end position="536"/>
    </location>
</feature>
<evidence type="ECO:0000256" key="7">
    <source>
        <dbReference type="ARBA" id="ARBA00047984"/>
    </source>
</evidence>
<feature type="domain" description="Helicase ATP-binding" evidence="9">
    <location>
        <begin position="93"/>
        <end position="282"/>
    </location>
</feature>